<dbReference type="InterPro" id="IPR025660">
    <property type="entry name" value="Pept_his_AS"/>
</dbReference>
<dbReference type="FunFam" id="3.90.70.10:FF:000039">
    <property type="entry name" value="Cysteine proteinase 2, putative"/>
    <property type="match status" value="1"/>
</dbReference>
<keyword evidence="2" id="KW-0865">Zymogen</keyword>
<evidence type="ECO:0000256" key="4">
    <source>
        <dbReference type="SAM" id="SignalP"/>
    </source>
</evidence>
<dbReference type="InterPro" id="IPR039417">
    <property type="entry name" value="Peptidase_C1A_papain-like"/>
</dbReference>
<proteinExistence type="inferred from homology"/>
<keyword evidence="4" id="KW-0732">Signal</keyword>
<dbReference type="GeneID" id="24919056"/>
<dbReference type="InterPro" id="IPR013128">
    <property type="entry name" value="Peptidase_C1A"/>
</dbReference>
<evidence type="ECO:0000256" key="1">
    <source>
        <dbReference type="ARBA" id="ARBA00008455"/>
    </source>
</evidence>
<evidence type="ECO:0000259" key="6">
    <source>
        <dbReference type="SMART" id="SM00848"/>
    </source>
</evidence>
<sequence length="318" mass="35153">MKAIFFVLFAVALSVNLRNSEFTSYMSKYGKTYAAPEEARYRLRVFNDNLLKIKEHNAKNLPWTLGVNKFADVSAEEFAYKFCGCAKDPKTRGTRQTTLVGDVPARVDWREQGAVTPVKNQGMCGSCWAFSTTGTTEGAYFLKTGNLVSLSEQQLVDCARDPEYENFGCSGGWPWSAVDYVTKHGLCTEEDYPYKGVDAECKESSCKVAVQSVDKVQLPVGDEDSLAVAVSKTPVSIVLDATAMQLYDKGIITRCSESINHAVLAVGYDKDAETGLKYWIIKNSWGADWGEEGYCRIEKDVGGMGRCALTYSSVYPVF</sequence>
<dbReference type="Proteomes" id="UP000008312">
    <property type="component" value="Unassembled WGS sequence"/>
</dbReference>
<dbReference type="InterPro" id="IPR038765">
    <property type="entry name" value="Papain-like_cys_pep_sf"/>
</dbReference>
<dbReference type="PRINTS" id="PR00705">
    <property type="entry name" value="PAPAIN"/>
</dbReference>
<feature type="signal peptide" evidence="4">
    <location>
        <begin position="1"/>
        <end position="20"/>
    </location>
</feature>
<evidence type="ECO:0000256" key="3">
    <source>
        <dbReference type="ARBA" id="ARBA00023157"/>
    </source>
</evidence>
<feature type="chain" id="PRO_5018545963" evidence="4">
    <location>
        <begin position="21"/>
        <end position="318"/>
    </location>
</feature>
<evidence type="ECO:0000259" key="5">
    <source>
        <dbReference type="SMART" id="SM00645"/>
    </source>
</evidence>
<dbReference type="InterPro" id="IPR000668">
    <property type="entry name" value="Peptidase_C1A_C"/>
</dbReference>
<dbReference type="CDD" id="cd02248">
    <property type="entry name" value="Peptidase_C1A"/>
    <property type="match status" value="1"/>
</dbReference>
<dbReference type="Gene3D" id="3.90.70.10">
    <property type="entry name" value="Cysteine proteinases"/>
    <property type="match status" value="1"/>
</dbReference>
<dbReference type="OMA" id="CSESINH"/>
<dbReference type="GO" id="GO:0008234">
    <property type="term" value="F:cysteine-type peptidase activity"/>
    <property type="evidence" value="ECO:0007669"/>
    <property type="project" value="InterPro"/>
</dbReference>
<evidence type="ECO:0000313" key="8">
    <source>
        <dbReference type="Proteomes" id="UP000008312"/>
    </source>
</evidence>
<organism evidence="7">
    <name type="scientific">Blastocystis hominis</name>
    <dbReference type="NCBI Taxonomy" id="12968"/>
    <lineage>
        <taxon>Eukaryota</taxon>
        <taxon>Sar</taxon>
        <taxon>Stramenopiles</taxon>
        <taxon>Bigyra</taxon>
        <taxon>Opalozoa</taxon>
        <taxon>Opalinata</taxon>
        <taxon>Blastocystidae</taxon>
        <taxon>Blastocystis</taxon>
    </lineage>
</organism>
<dbReference type="SMART" id="SM00848">
    <property type="entry name" value="Inhibitor_I29"/>
    <property type="match status" value="1"/>
</dbReference>
<dbReference type="EMBL" id="FN668644">
    <property type="protein sequence ID" value="CBK21708.2"/>
    <property type="molecule type" value="Genomic_DNA"/>
</dbReference>
<dbReference type="AlphaFoldDB" id="D8M0W9"/>
<dbReference type="SMART" id="SM00645">
    <property type="entry name" value="Pept_C1"/>
    <property type="match status" value="1"/>
</dbReference>
<evidence type="ECO:0000256" key="2">
    <source>
        <dbReference type="ARBA" id="ARBA00023145"/>
    </source>
</evidence>
<dbReference type="InterPro" id="IPR013201">
    <property type="entry name" value="Prot_inhib_I29"/>
</dbReference>
<gene>
    <name evidence="7" type="ORF">GSBLH_T00001831001</name>
</gene>
<dbReference type="InParanoid" id="D8M0W9"/>
<dbReference type="Pfam" id="PF08246">
    <property type="entry name" value="Inhibitor_I29"/>
    <property type="match status" value="1"/>
</dbReference>
<dbReference type="OrthoDB" id="10253408at2759"/>
<comment type="similarity">
    <text evidence="1">Belongs to the peptidase C1 family.</text>
</comment>
<accession>D8M0W9</accession>
<keyword evidence="3" id="KW-1015">Disulfide bond</keyword>
<reference evidence="7" key="1">
    <citation type="submission" date="2010-02" db="EMBL/GenBank/DDBJ databases">
        <title>Sequencing and annotation of the Blastocystis hominis genome.</title>
        <authorList>
            <person name="Wincker P."/>
        </authorList>
    </citation>
    <scope>NUCLEOTIDE SEQUENCE</scope>
    <source>
        <strain evidence="7">Singapore isolate B</strain>
    </source>
</reference>
<dbReference type="SUPFAM" id="SSF54001">
    <property type="entry name" value="Cysteine proteinases"/>
    <property type="match status" value="1"/>
</dbReference>
<feature type="domain" description="Cathepsin propeptide inhibitor" evidence="6">
    <location>
        <begin position="22"/>
        <end position="78"/>
    </location>
</feature>
<name>D8M0W9_BLAHO</name>
<feature type="domain" description="Peptidase C1A papain C-terminal" evidence="5">
    <location>
        <begin position="103"/>
        <end position="317"/>
    </location>
</feature>
<evidence type="ECO:0000313" key="7">
    <source>
        <dbReference type="EMBL" id="CBK21708.2"/>
    </source>
</evidence>
<dbReference type="GO" id="GO:0006508">
    <property type="term" value="P:proteolysis"/>
    <property type="evidence" value="ECO:0007669"/>
    <property type="project" value="InterPro"/>
</dbReference>
<dbReference type="PROSITE" id="PS00639">
    <property type="entry name" value="THIOL_PROTEASE_HIS"/>
    <property type="match status" value="1"/>
</dbReference>
<dbReference type="Pfam" id="PF00112">
    <property type="entry name" value="Peptidase_C1"/>
    <property type="match status" value="1"/>
</dbReference>
<dbReference type="RefSeq" id="XP_012895756.1">
    <property type="nucleotide sequence ID" value="XM_013040302.1"/>
</dbReference>
<dbReference type="PANTHER" id="PTHR12411">
    <property type="entry name" value="CYSTEINE PROTEASE FAMILY C1-RELATED"/>
    <property type="match status" value="1"/>
</dbReference>
<dbReference type="InterPro" id="IPR000169">
    <property type="entry name" value="Pept_cys_AS"/>
</dbReference>
<keyword evidence="8" id="KW-1185">Reference proteome</keyword>
<dbReference type="PROSITE" id="PS00139">
    <property type="entry name" value="THIOL_PROTEASE_CYS"/>
    <property type="match status" value="1"/>
</dbReference>
<protein>
    <submittedName>
        <fullName evidence="7">Uncharacterized protein</fullName>
    </submittedName>
</protein>